<organism evidence="4 5">
    <name type="scientific">Lingula anatina</name>
    <name type="common">Brachiopod</name>
    <name type="synonym">Lingula unguis</name>
    <dbReference type="NCBI Taxonomy" id="7574"/>
    <lineage>
        <taxon>Eukaryota</taxon>
        <taxon>Metazoa</taxon>
        <taxon>Spiralia</taxon>
        <taxon>Lophotrochozoa</taxon>
        <taxon>Brachiopoda</taxon>
        <taxon>Linguliformea</taxon>
        <taxon>Lingulata</taxon>
        <taxon>Lingulida</taxon>
        <taxon>Linguloidea</taxon>
        <taxon>Lingulidae</taxon>
        <taxon>Lingula</taxon>
    </lineage>
</organism>
<proteinExistence type="inferred from homology"/>
<dbReference type="SMART" id="SM00173">
    <property type="entry name" value="RAS"/>
    <property type="match status" value="1"/>
</dbReference>
<dbReference type="RefSeq" id="XP_013401884.1">
    <property type="nucleotide sequence ID" value="XM_013546430.1"/>
</dbReference>
<dbReference type="GO" id="GO:0003924">
    <property type="term" value="F:GTPase activity"/>
    <property type="evidence" value="ECO:0007669"/>
    <property type="project" value="InterPro"/>
</dbReference>
<dbReference type="PANTHER" id="PTHR24072">
    <property type="entry name" value="RHO FAMILY GTPASE"/>
    <property type="match status" value="1"/>
</dbReference>
<protein>
    <submittedName>
        <fullName evidence="5">Cdc42 homolog</fullName>
    </submittedName>
</protein>
<dbReference type="OrthoDB" id="8830751at2759"/>
<dbReference type="Pfam" id="PF00071">
    <property type="entry name" value="Ras"/>
    <property type="match status" value="1"/>
</dbReference>
<comment type="similarity">
    <text evidence="1">Belongs to the small GTPase superfamily. Rho family.</text>
</comment>
<dbReference type="AlphaFoldDB" id="A0A1S3IWF6"/>
<dbReference type="InterPro" id="IPR005225">
    <property type="entry name" value="Small_GTP-bd"/>
</dbReference>
<evidence type="ECO:0000313" key="5">
    <source>
        <dbReference type="RefSeq" id="XP_013401884.1"/>
    </source>
</evidence>
<dbReference type="SMART" id="SM00174">
    <property type="entry name" value="RHO"/>
    <property type="match status" value="1"/>
</dbReference>
<name>A0A1S3IWF6_LINAN</name>
<evidence type="ECO:0000256" key="3">
    <source>
        <dbReference type="ARBA" id="ARBA00023134"/>
    </source>
</evidence>
<dbReference type="Proteomes" id="UP000085678">
    <property type="component" value="Unplaced"/>
</dbReference>
<dbReference type="GO" id="GO:0005525">
    <property type="term" value="F:GTP binding"/>
    <property type="evidence" value="ECO:0007669"/>
    <property type="project" value="UniProtKB-KW"/>
</dbReference>
<evidence type="ECO:0000313" key="4">
    <source>
        <dbReference type="Proteomes" id="UP000085678"/>
    </source>
</evidence>
<sequence>MSSNCIKCTVVGDGAVGKTSLLVTYSTGSFPTDYVPTIFDSYAVNVEIKGRAGPFKLSLFDSAGQEEYDRIRRLTYHNTDVFLVCFSVVKPESAQNIELKWVKELKQYMPGTPFILVGTQVDLREDSKTLRKLQKKNQKPISSSVGKNIAKKVGAQKYIECSAFRQTGIKNVFDEAIVTGCCKDDDIEERGHHFLRRIRSFRLPSLKNRFSELAGNVRSGFDSVRTRFW</sequence>
<dbReference type="PROSITE" id="PS51419">
    <property type="entry name" value="RAB"/>
    <property type="match status" value="1"/>
</dbReference>
<dbReference type="NCBIfam" id="TIGR00231">
    <property type="entry name" value="small_GTP"/>
    <property type="match status" value="1"/>
</dbReference>
<dbReference type="PROSITE" id="PS51420">
    <property type="entry name" value="RHO"/>
    <property type="match status" value="1"/>
</dbReference>
<dbReference type="KEGG" id="lak:106167609"/>
<dbReference type="Gene3D" id="3.40.50.300">
    <property type="entry name" value="P-loop containing nucleotide triphosphate hydrolases"/>
    <property type="match status" value="1"/>
</dbReference>
<dbReference type="InterPro" id="IPR003578">
    <property type="entry name" value="Small_GTPase_Rho"/>
</dbReference>
<dbReference type="GeneID" id="106167609"/>
<reference evidence="5" key="1">
    <citation type="submission" date="2025-08" db="UniProtKB">
        <authorList>
            <consortium name="RefSeq"/>
        </authorList>
    </citation>
    <scope>IDENTIFICATION</scope>
    <source>
        <tissue evidence="5">Gonads</tissue>
    </source>
</reference>
<dbReference type="STRING" id="7574.A0A1S3IWF6"/>
<dbReference type="SUPFAM" id="SSF52540">
    <property type="entry name" value="P-loop containing nucleoside triphosphate hydrolases"/>
    <property type="match status" value="1"/>
</dbReference>
<dbReference type="OMA" id="MSYATNR"/>
<dbReference type="PROSITE" id="PS51421">
    <property type="entry name" value="RAS"/>
    <property type="match status" value="1"/>
</dbReference>
<keyword evidence="4" id="KW-1185">Reference proteome</keyword>
<accession>A0A1S3IWF6</accession>
<dbReference type="SMART" id="SM00175">
    <property type="entry name" value="RAB"/>
    <property type="match status" value="1"/>
</dbReference>
<dbReference type="PRINTS" id="PR00449">
    <property type="entry name" value="RASTRNSFRMNG"/>
</dbReference>
<dbReference type="InterPro" id="IPR001806">
    <property type="entry name" value="Small_GTPase"/>
</dbReference>
<keyword evidence="2" id="KW-0547">Nucleotide-binding</keyword>
<dbReference type="CDD" id="cd00157">
    <property type="entry name" value="Rho"/>
    <property type="match status" value="1"/>
</dbReference>
<dbReference type="InParanoid" id="A0A1S3IWF6"/>
<dbReference type="GO" id="GO:0007264">
    <property type="term" value="P:small GTPase-mediated signal transduction"/>
    <property type="evidence" value="ECO:0007669"/>
    <property type="project" value="InterPro"/>
</dbReference>
<keyword evidence="3" id="KW-0342">GTP-binding</keyword>
<evidence type="ECO:0000256" key="2">
    <source>
        <dbReference type="ARBA" id="ARBA00022741"/>
    </source>
</evidence>
<dbReference type="FunFam" id="3.40.50.300:FF:001179">
    <property type="entry name" value="Rho family GTPase"/>
    <property type="match status" value="1"/>
</dbReference>
<gene>
    <name evidence="5" type="primary">LOC106167609</name>
</gene>
<dbReference type="InterPro" id="IPR027417">
    <property type="entry name" value="P-loop_NTPase"/>
</dbReference>
<evidence type="ECO:0000256" key="1">
    <source>
        <dbReference type="ARBA" id="ARBA00010142"/>
    </source>
</evidence>